<proteinExistence type="predicted"/>
<feature type="transmembrane region" description="Helical" evidence="1">
    <location>
        <begin position="87"/>
        <end position="107"/>
    </location>
</feature>
<evidence type="ECO:0000256" key="1">
    <source>
        <dbReference type="SAM" id="Phobius"/>
    </source>
</evidence>
<evidence type="ECO:0000313" key="2">
    <source>
        <dbReference type="EMBL" id="SFR93298.1"/>
    </source>
</evidence>
<feature type="transmembrane region" description="Helical" evidence="1">
    <location>
        <begin position="204"/>
        <end position="227"/>
    </location>
</feature>
<sequence length="302" mass="33080">MSDDTSESFGFTWGETEGLVWLRDDEGNYKRVDRELLVDLRAVAAGERRVTDLSEKKRAAVDHLREADFLHPGGSVTRHETPPGVTLWPRILAFGVAFALLTAYVGYRLLFTGMPVGTGTAPNLGGGVVGDLLLAVPVFVALALVHEAGHYFAARPYFRPSLDLTLLNGVFPAFVTRTNDAWRCPRSVRVWINLAGPFLDCLQCLVLAALSLFVFPASYLLAVLPVFEYVRLLFSLNPFVHGDGYWMLVDWFGATNLHTRGVRDLKNLEPSVGALYATLSTAVTLFGLAMMGYVAATLVGLV</sequence>
<dbReference type="Proteomes" id="UP000199062">
    <property type="component" value="Unassembled WGS sequence"/>
</dbReference>
<dbReference type="OrthoDB" id="201854at2157"/>
<protein>
    <recommendedName>
        <fullName evidence="4">Peptide zinc metalloprotease protein</fullName>
    </recommendedName>
</protein>
<dbReference type="AlphaFoldDB" id="A0A1I6KQN1"/>
<gene>
    <name evidence="2" type="ORF">SAMN05216559_1264</name>
</gene>
<dbReference type="STRING" id="767519.SAMN05216559_1264"/>
<feature type="transmembrane region" description="Helical" evidence="1">
    <location>
        <begin position="274"/>
        <end position="301"/>
    </location>
</feature>
<reference evidence="2 3" key="1">
    <citation type="submission" date="2016-10" db="EMBL/GenBank/DDBJ databases">
        <authorList>
            <person name="de Groot N.N."/>
        </authorList>
    </citation>
    <scope>NUCLEOTIDE SEQUENCE [LARGE SCALE GENOMIC DNA]</scope>
    <source>
        <strain evidence="2 3">CGMCC 1.10457</strain>
    </source>
</reference>
<evidence type="ECO:0000313" key="3">
    <source>
        <dbReference type="Proteomes" id="UP000199062"/>
    </source>
</evidence>
<accession>A0A1I6KQN1</accession>
<keyword evidence="1" id="KW-0812">Transmembrane</keyword>
<organism evidence="2 3">
    <name type="scientific">Halomicrobium zhouii</name>
    <dbReference type="NCBI Taxonomy" id="767519"/>
    <lineage>
        <taxon>Archaea</taxon>
        <taxon>Methanobacteriati</taxon>
        <taxon>Methanobacteriota</taxon>
        <taxon>Stenosarchaea group</taxon>
        <taxon>Halobacteria</taxon>
        <taxon>Halobacteriales</taxon>
        <taxon>Haloarculaceae</taxon>
        <taxon>Halomicrobium</taxon>
    </lineage>
</organism>
<dbReference type="EMBL" id="FOZK01000001">
    <property type="protein sequence ID" value="SFR93298.1"/>
    <property type="molecule type" value="Genomic_DNA"/>
</dbReference>
<keyword evidence="3" id="KW-1185">Reference proteome</keyword>
<evidence type="ECO:0008006" key="4">
    <source>
        <dbReference type="Google" id="ProtNLM"/>
    </source>
</evidence>
<keyword evidence="1" id="KW-0472">Membrane</keyword>
<dbReference type="RefSeq" id="WP_089814926.1">
    <property type="nucleotide sequence ID" value="NZ_FOZK01000001.1"/>
</dbReference>
<name>A0A1I6KQN1_9EURY</name>
<feature type="transmembrane region" description="Helical" evidence="1">
    <location>
        <begin position="127"/>
        <end position="145"/>
    </location>
</feature>
<keyword evidence="1" id="KW-1133">Transmembrane helix</keyword>